<evidence type="ECO:0000313" key="6">
    <source>
        <dbReference type="Proteomes" id="UP000481858"/>
    </source>
</evidence>
<reference evidence="5 6" key="1">
    <citation type="submission" date="2019-12" db="EMBL/GenBank/DDBJ databases">
        <title>Draft genome sequence of the ascomycete Xylaria multiplex DSM 110363.</title>
        <authorList>
            <person name="Buettner E."/>
            <person name="Kellner H."/>
        </authorList>
    </citation>
    <scope>NUCLEOTIDE SEQUENCE [LARGE SCALE GENOMIC DNA]</scope>
    <source>
        <strain evidence="5 6">DSM 110363</strain>
    </source>
</reference>
<accession>A0A7C8IQT7</accession>
<dbReference type="GO" id="GO:0016491">
    <property type="term" value="F:oxidoreductase activity"/>
    <property type="evidence" value="ECO:0007669"/>
    <property type="project" value="UniProtKB-KW"/>
</dbReference>
<dbReference type="InterPro" id="IPR036291">
    <property type="entry name" value="NAD(P)-bd_dom_sf"/>
</dbReference>
<dbReference type="PRINTS" id="PR00081">
    <property type="entry name" value="GDHRDH"/>
</dbReference>
<keyword evidence="3" id="KW-0472">Membrane</keyword>
<organism evidence="5 6">
    <name type="scientific">Xylaria multiplex</name>
    <dbReference type="NCBI Taxonomy" id="323545"/>
    <lineage>
        <taxon>Eukaryota</taxon>
        <taxon>Fungi</taxon>
        <taxon>Dikarya</taxon>
        <taxon>Ascomycota</taxon>
        <taxon>Pezizomycotina</taxon>
        <taxon>Sordariomycetes</taxon>
        <taxon>Xylariomycetidae</taxon>
        <taxon>Xylariales</taxon>
        <taxon>Xylariaceae</taxon>
        <taxon>Xylaria</taxon>
    </lineage>
</organism>
<evidence type="ECO:0000256" key="3">
    <source>
        <dbReference type="SAM" id="Phobius"/>
    </source>
</evidence>
<dbReference type="OrthoDB" id="1274115at2759"/>
<keyword evidence="3" id="KW-1133">Transmembrane helix</keyword>
<feature type="transmembrane region" description="Helical" evidence="3">
    <location>
        <begin position="255"/>
        <end position="271"/>
    </location>
</feature>
<gene>
    <name evidence="5" type="ORF">GQX73_g6154</name>
</gene>
<dbReference type="EMBL" id="WUBL01000068">
    <property type="protein sequence ID" value="KAF2967403.1"/>
    <property type="molecule type" value="Genomic_DNA"/>
</dbReference>
<dbReference type="PANTHER" id="PTHR43976">
    <property type="entry name" value="SHORT CHAIN DEHYDROGENASE"/>
    <property type="match status" value="1"/>
</dbReference>
<dbReference type="AlphaFoldDB" id="A0A7C8IQT7"/>
<dbReference type="InterPro" id="IPR051911">
    <property type="entry name" value="SDR_oxidoreductase"/>
</dbReference>
<evidence type="ECO:0000259" key="4">
    <source>
        <dbReference type="Pfam" id="PF12697"/>
    </source>
</evidence>
<name>A0A7C8IQT7_9PEZI</name>
<dbReference type="InterPro" id="IPR000073">
    <property type="entry name" value="AB_hydrolase_1"/>
</dbReference>
<dbReference type="PRINTS" id="PR00080">
    <property type="entry name" value="SDRFAMILY"/>
</dbReference>
<evidence type="ECO:0000256" key="2">
    <source>
        <dbReference type="ARBA" id="ARBA00023002"/>
    </source>
</evidence>
<sequence>MSQPVWFITGVSNGFGLLLTLRALKAGHRVIGTLRRKASRTDVVRQIEAAGGGVMEMDMTESQESIHQKIKSVGRIDYLINNAGEKEVNTQISTNVFGPIYTMQAALEGMRARRTGLIVNISSIAAKDPLPTSALYAASKAALEAASESLVKEVASFGISVLIVNPGAFRTNFLGQLQLSENPMPEDYKNSLVGTTIQKFADADGKQAGDPDKGIERIFEIVTGEGMAGKLKGKVLRLVLGEDAFTRMKKNNDKFIHDFTFLVIIYIMSGYQPTVFFSPGAFHSSWAFDDVRNILSGRGFTTEASELISVGTTDPSIGMFSDAKHLRSRLTKLVDEGKEIIFVAHSYSGIVVANAIEGLSIEQRASAGKRGGIVMILHLAALIINAGQSLSSSVDPSIVPWTENEGFLIAKNPLHHFYADVEPSLASKAVEALKPMSSQITRDKSTYEPWKEGFEVGYIFTEQDNTIPIDMQNGLFSLFPDGSFTASLACGHSPFLNIPNAVADAIEDAISYLVKKRSSA</sequence>
<proteinExistence type="inferred from homology"/>
<dbReference type="Gene3D" id="3.40.50.1820">
    <property type="entry name" value="alpha/beta hydrolase"/>
    <property type="match status" value="1"/>
</dbReference>
<keyword evidence="3" id="KW-0812">Transmembrane</keyword>
<evidence type="ECO:0000256" key="1">
    <source>
        <dbReference type="ARBA" id="ARBA00006484"/>
    </source>
</evidence>
<dbReference type="PANTHER" id="PTHR43976:SF16">
    <property type="entry name" value="SHORT-CHAIN DEHYDROGENASE_REDUCTASE FAMILY PROTEIN"/>
    <property type="match status" value="1"/>
</dbReference>
<dbReference type="Pfam" id="PF00106">
    <property type="entry name" value="adh_short"/>
    <property type="match status" value="1"/>
</dbReference>
<dbReference type="InterPro" id="IPR002347">
    <property type="entry name" value="SDR_fam"/>
</dbReference>
<keyword evidence="6" id="KW-1185">Reference proteome</keyword>
<protein>
    <recommendedName>
        <fullName evidence="4">AB hydrolase-1 domain-containing protein</fullName>
    </recommendedName>
</protein>
<feature type="transmembrane region" description="Helical" evidence="3">
    <location>
        <begin position="6"/>
        <end position="24"/>
    </location>
</feature>
<dbReference type="SUPFAM" id="SSF53474">
    <property type="entry name" value="alpha/beta-Hydrolases"/>
    <property type="match status" value="1"/>
</dbReference>
<dbReference type="Proteomes" id="UP000481858">
    <property type="component" value="Unassembled WGS sequence"/>
</dbReference>
<dbReference type="SUPFAM" id="SSF51735">
    <property type="entry name" value="NAD(P)-binding Rossmann-fold domains"/>
    <property type="match status" value="1"/>
</dbReference>
<comment type="caution">
    <text evidence="5">The sequence shown here is derived from an EMBL/GenBank/DDBJ whole genome shotgun (WGS) entry which is preliminary data.</text>
</comment>
<dbReference type="InParanoid" id="A0A7C8IQT7"/>
<feature type="domain" description="AB hydrolase-1" evidence="4">
    <location>
        <begin position="275"/>
        <end position="505"/>
    </location>
</feature>
<evidence type="ECO:0000313" key="5">
    <source>
        <dbReference type="EMBL" id="KAF2967403.1"/>
    </source>
</evidence>
<dbReference type="InterPro" id="IPR029058">
    <property type="entry name" value="AB_hydrolase_fold"/>
</dbReference>
<dbReference type="Gene3D" id="3.40.50.720">
    <property type="entry name" value="NAD(P)-binding Rossmann-like Domain"/>
    <property type="match status" value="1"/>
</dbReference>
<keyword evidence="2" id="KW-0560">Oxidoreductase</keyword>
<dbReference type="Pfam" id="PF12697">
    <property type="entry name" value="Abhydrolase_6"/>
    <property type="match status" value="1"/>
</dbReference>
<comment type="similarity">
    <text evidence="1">Belongs to the short-chain dehydrogenases/reductases (SDR) family.</text>
</comment>